<comment type="caution">
    <text evidence="1">The sequence shown here is derived from an EMBL/GenBank/DDBJ whole genome shotgun (WGS) entry which is preliminary data.</text>
</comment>
<sequence>MKLYFLFLLGLLNLTCTISQSSKIDKKVQPISEDEFNNKTKHLPFFDDYISPYEALVIKGDDNKYYINHKGVCFVVDNLSTADSLLKKRNEIKPSPEMIKYLDNLSAIQIDSISAIVIHSLQKLNVEIQVFDDDGIHKIDEQIAVLKNREALLPAFYLIVGEYFRYVTNNEYQWDKLTDSTYNKSIPTLVNIKTGQPVQFSLEVFQPCSNLSVSTPLYNACQIFFWKL</sequence>
<evidence type="ECO:0000313" key="2">
    <source>
        <dbReference type="Proteomes" id="UP001200145"/>
    </source>
</evidence>
<keyword evidence="2" id="KW-1185">Reference proteome</keyword>
<dbReference type="EMBL" id="JAKEVY010000003">
    <property type="protein sequence ID" value="MCF1715659.1"/>
    <property type="molecule type" value="Genomic_DNA"/>
</dbReference>
<evidence type="ECO:0000313" key="1">
    <source>
        <dbReference type="EMBL" id="MCF1715659.1"/>
    </source>
</evidence>
<gene>
    <name evidence="1" type="ORF">L0U88_13560</name>
</gene>
<dbReference type="Proteomes" id="UP001200145">
    <property type="component" value="Unassembled WGS sequence"/>
</dbReference>
<name>A0ABS9BLD7_9BACT</name>
<organism evidence="1 2">
    <name type="scientific">Flavihumibacter fluminis</name>
    <dbReference type="NCBI Taxonomy" id="2909236"/>
    <lineage>
        <taxon>Bacteria</taxon>
        <taxon>Pseudomonadati</taxon>
        <taxon>Bacteroidota</taxon>
        <taxon>Chitinophagia</taxon>
        <taxon>Chitinophagales</taxon>
        <taxon>Chitinophagaceae</taxon>
        <taxon>Flavihumibacter</taxon>
    </lineage>
</organism>
<proteinExistence type="predicted"/>
<accession>A0ABS9BLD7</accession>
<reference evidence="1 2" key="1">
    <citation type="submission" date="2022-01" db="EMBL/GenBank/DDBJ databases">
        <title>Flavihumibacter sp. nov., isolated from sediment of a river.</title>
        <authorList>
            <person name="Liu H."/>
        </authorList>
    </citation>
    <scope>NUCLEOTIDE SEQUENCE [LARGE SCALE GENOMIC DNA]</scope>
    <source>
        <strain evidence="1 2">RY-1</strain>
    </source>
</reference>
<protein>
    <submittedName>
        <fullName evidence="1">Uncharacterized protein</fullName>
    </submittedName>
</protein>
<dbReference type="RefSeq" id="WP_234866608.1">
    <property type="nucleotide sequence ID" value="NZ_JAKEVY010000003.1"/>
</dbReference>